<evidence type="ECO:0000313" key="3">
    <source>
        <dbReference type="Proteomes" id="UP000023152"/>
    </source>
</evidence>
<evidence type="ECO:0000313" key="2">
    <source>
        <dbReference type="EMBL" id="ETO08718.1"/>
    </source>
</evidence>
<keyword evidence="1" id="KW-0812">Transmembrane</keyword>
<feature type="transmembrane region" description="Helical" evidence="1">
    <location>
        <begin position="28"/>
        <end position="46"/>
    </location>
</feature>
<proteinExistence type="predicted"/>
<dbReference type="AlphaFoldDB" id="X6M408"/>
<dbReference type="EMBL" id="ASPP01024767">
    <property type="protein sequence ID" value="ETO08718.1"/>
    <property type="molecule type" value="Genomic_DNA"/>
</dbReference>
<evidence type="ECO:0000256" key="1">
    <source>
        <dbReference type="SAM" id="Phobius"/>
    </source>
</evidence>
<keyword evidence="1" id="KW-1133">Transmembrane helix</keyword>
<keyword evidence="1" id="KW-0472">Membrane</keyword>
<dbReference type="Proteomes" id="UP000023152">
    <property type="component" value="Unassembled WGS sequence"/>
</dbReference>
<protein>
    <submittedName>
        <fullName evidence="2">Uncharacterized protein</fullName>
    </submittedName>
</protein>
<comment type="caution">
    <text evidence="2">The sequence shown here is derived from an EMBL/GenBank/DDBJ whole genome shotgun (WGS) entry which is preliminary data.</text>
</comment>
<gene>
    <name evidence="2" type="ORF">RFI_28669</name>
</gene>
<sequence length="325" mass="38908">MKEFVSFIFYFFIFLLNCSIFKKKIVRFFIFYFSFLFEVGGVQIWGEKKMDGKNWEKKNKKMLKNEEKNKIKKEDNKKKWIKLKKKIGTINERRPIVYVAFSHFGFWELTNDWKLANIWLGLTLHQRRRAILCGTPLERHITKERAKLRSISINKQWKLIVMEIALTFWIRIVSFECEALWLGVLKNYVGSWHARNEERVATKNTSNNEKEKKNTTITYGSHQTCEWRSIAICERPITSIIQGQKSHYVVALKQCGKILTDKSQTMWTLVLLDTKASLQEERKRRKVKRYQHGDFRNGDNDRTYEEVETMKKIVLKLLKNKANRY</sequence>
<organism evidence="2 3">
    <name type="scientific">Reticulomyxa filosa</name>
    <dbReference type="NCBI Taxonomy" id="46433"/>
    <lineage>
        <taxon>Eukaryota</taxon>
        <taxon>Sar</taxon>
        <taxon>Rhizaria</taxon>
        <taxon>Retaria</taxon>
        <taxon>Foraminifera</taxon>
        <taxon>Monothalamids</taxon>
        <taxon>Reticulomyxidae</taxon>
        <taxon>Reticulomyxa</taxon>
    </lineage>
</organism>
<name>X6M408_RETFI</name>
<accession>X6M408</accession>
<reference evidence="2 3" key="1">
    <citation type="journal article" date="2013" name="Curr. Biol.">
        <title>The Genome of the Foraminiferan Reticulomyxa filosa.</title>
        <authorList>
            <person name="Glockner G."/>
            <person name="Hulsmann N."/>
            <person name="Schleicher M."/>
            <person name="Noegel A.A."/>
            <person name="Eichinger L."/>
            <person name="Gallinger C."/>
            <person name="Pawlowski J."/>
            <person name="Sierra R."/>
            <person name="Euteneuer U."/>
            <person name="Pillet L."/>
            <person name="Moustafa A."/>
            <person name="Platzer M."/>
            <person name="Groth M."/>
            <person name="Szafranski K."/>
            <person name="Schliwa M."/>
        </authorList>
    </citation>
    <scope>NUCLEOTIDE SEQUENCE [LARGE SCALE GENOMIC DNA]</scope>
</reference>
<keyword evidence="3" id="KW-1185">Reference proteome</keyword>